<dbReference type="InterPro" id="IPR015168">
    <property type="entry name" value="SsuA/THI5"/>
</dbReference>
<accession>A0A5C1NFM7</accession>
<feature type="domain" description="SsuA/THI5-like" evidence="2">
    <location>
        <begin position="87"/>
        <end position="300"/>
    </location>
</feature>
<dbReference type="Pfam" id="PF09084">
    <property type="entry name" value="NMT1"/>
    <property type="match status" value="1"/>
</dbReference>
<evidence type="ECO:0000313" key="3">
    <source>
        <dbReference type="EMBL" id="QEM81670.1"/>
    </source>
</evidence>
<keyword evidence="4" id="KW-1185">Reference proteome</keyword>
<dbReference type="PANTHER" id="PTHR31528:SF3">
    <property type="entry name" value="THIAMINE BIOSYNTHESIS PROTEIN HI_0357-RELATED"/>
    <property type="match status" value="1"/>
</dbReference>
<dbReference type="EMBL" id="CP038437">
    <property type="protein sequence ID" value="QEM81670.1"/>
    <property type="molecule type" value="Genomic_DNA"/>
</dbReference>
<dbReference type="RefSeq" id="WP_149284681.1">
    <property type="nucleotide sequence ID" value="NZ_CP038437.2"/>
</dbReference>
<name>A0A5C1NFM7_9GAMM</name>
<dbReference type="KEGG" id="hbh:E4T21_09025"/>
<dbReference type="Gene3D" id="3.40.190.10">
    <property type="entry name" value="Periplasmic binding protein-like II"/>
    <property type="match status" value="2"/>
</dbReference>
<keyword evidence="1" id="KW-0472">Membrane</keyword>
<evidence type="ECO:0000256" key="1">
    <source>
        <dbReference type="SAM" id="Phobius"/>
    </source>
</evidence>
<keyword evidence="1" id="KW-1133">Transmembrane helix</keyword>
<dbReference type="GO" id="GO:0009228">
    <property type="term" value="P:thiamine biosynthetic process"/>
    <property type="evidence" value="ECO:0007669"/>
    <property type="project" value="InterPro"/>
</dbReference>
<proteinExistence type="predicted"/>
<evidence type="ECO:0000313" key="4">
    <source>
        <dbReference type="Proteomes" id="UP000324285"/>
    </source>
</evidence>
<dbReference type="AlphaFoldDB" id="A0A5C1NFM7"/>
<reference evidence="3" key="1">
    <citation type="submission" date="2021-02" db="EMBL/GenBank/DDBJ databases">
        <title>Strain Y2R2, a novel species of the genus Halomonas.</title>
        <authorList>
            <person name="Huang H."/>
        </authorList>
    </citation>
    <scope>NUCLEOTIDE SEQUENCE</scope>
    <source>
        <strain evidence="3">Y2R2</strain>
    </source>
</reference>
<dbReference type="PANTHER" id="PTHR31528">
    <property type="entry name" value="4-AMINO-5-HYDROXYMETHYL-2-METHYLPYRIMIDINE PHOSPHATE SYNTHASE THI11-RELATED"/>
    <property type="match status" value="1"/>
</dbReference>
<organism evidence="3 4">
    <name type="scientific">Halomonas binhaiensis</name>
    <dbReference type="NCBI Taxonomy" id="2562282"/>
    <lineage>
        <taxon>Bacteria</taxon>
        <taxon>Pseudomonadati</taxon>
        <taxon>Pseudomonadota</taxon>
        <taxon>Gammaproteobacteria</taxon>
        <taxon>Oceanospirillales</taxon>
        <taxon>Halomonadaceae</taxon>
        <taxon>Halomonas</taxon>
    </lineage>
</organism>
<dbReference type="OrthoDB" id="5348911at2"/>
<keyword evidence="1" id="KW-0812">Transmembrane</keyword>
<dbReference type="InterPro" id="IPR027939">
    <property type="entry name" value="NMT1/THI5"/>
</dbReference>
<gene>
    <name evidence="3" type="ORF">E4T21_09025</name>
</gene>
<evidence type="ECO:0000259" key="2">
    <source>
        <dbReference type="Pfam" id="PF09084"/>
    </source>
</evidence>
<sequence length="366" mass="40357">MPLTRLRRPWQYAALLMAFIIGVVFFGYLNKGAAATEAPAAQLSQRAESLQVQDIEPPPATTEAPPGAIALPPETPVDIVLDWFPGPQHAALIVAEGLGLFRQRGLTVRLSTPADPDVPPKLVAASRVTLAITDQPTLHRLVDEGKPLVRVATLVELPMAALIARKSTGIKSSLSLIDHRIGYSRQTSYSVLMRAILQKEGLNLSHVEPRDVHFSVIPAMSEKRIDAVIDGQRFGLPRQLADLGVATQVIPVERLGIPIHDGLILVANRNHYAVQHDAIRRLVNALGEADRWILDHPNQAWDMLVEREPSINTAANAEAWPHIRSRLSLRPGAVDMARYRRMERFLWEQNIIGNQTPPDQLAIDPG</sequence>
<dbReference type="Proteomes" id="UP000324285">
    <property type="component" value="Chromosome"/>
</dbReference>
<protein>
    <submittedName>
        <fullName evidence="3">ABC transporter substrate-binding protein</fullName>
    </submittedName>
</protein>
<dbReference type="SUPFAM" id="SSF53850">
    <property type="entry name" value="Periplasmic binding protein-like II"/>
    <property type="match status" value="1"/>
</dbReference>
<feature type="transmembrane region" description="Helical" evidence="1">
    <location>
        <begin position="12"/>
        <end position="29"/>
    </location>
</feature>